<feature type="compositionally biased region" description="Low complexity" evidence="1">
    <location>
        <begin position="850"/>
        <end position="868"/>
    </location>
</feature>
<proteinExistence type="predicted"/>
<evidence type="ECO:0000256" key="1">
    <source>
        <dbReference type="SAM" id="MobiDB-lite"/>
    </source>
</evidence>
<keyword evidence="3" id="KW-1185">Reference proteome</keyword>
<dbReference type="RefSeq" id="WP_346787326.1">
    <property type="nucleotide sequence ID" value="NZ_JAYFSJ010000001.1"/>
</dbReference>
<reference evidence="2 3" key="1">
    <citation type="submission" date="2023-12" db="EMBL/GenBank/DDBJ databases">
        <title>Chromobacterium sp. strain TRC.1.1.SA producing antimicrobial pigment.</title>
        <authorList>
            <person name="Verma N."/>
            <person name="Choksket S."/>
            <person name="Pinnaka A.K."/>
            <person name="Korpole S."/>
        </authorList>
    </citation>
    <scope>NUCLEOTIDE SEQUENCE [LARGE SCALE GENOMIC DNA]</scope>
    <source>
        <strain evidence="2 3">TRC1.1.SA</strain>
    </source>
</reference>
<gene>
    <name evidence="2" type="ORF">VA599_00575</name>
</gene>
<dbReference type="Gene3D" id="3.40.50.1820">
    <property type="entry name" value="alpha/beta hydrolase"/>
    <property type="match status" value="1"/>
</dbReference>
<evidence type="ECO:0000313" key="3">
    <source>
        <dbReference type="Proteomes" id="UP001405405"/>
    </source>
</evidence>
<feature type="compositionally biased region" description="Low complexity" evidence="1">
    <location>
        <begin position="766"/>
        <end position="823"/>
    </location>
</feature>
<dbReference type="PANTHER" id="PTHR36837:SF2">
    <property type="entry name" value="POLY(3-HYDROXYALKANOATE) POLYMERASE SUBUNIT PHAC"/>
    <property type="match status" value="1"/>
</dbReference>
<dbReference type="Pfam" id="PF11339">
    <property type="entry name" value="DUF3141"/>
    <property type="match status" value="1"/>
</dbReference>
<dbReference type="Proteomes" id="UP001405405">
    <property type="component" value="Unassembled WGS sequence"/>
</dbReference>
<organism evidence="2 3">
    <name type="scientific">Chromobacterium indicum</name>
    <dbReference type="NCBI Taxonomy" id="3110228"/>
    <lineage>
        <taxon>Bacteria</taxon>
        <taxon>Pseudomonadati</taxon>
        <taxon>Pseudomonadota</taxon>
        <taxon>Betaproteobacteria</taxon>
        <taxon>Neisseriales</taxon>
        <taxon>Chromobacteriaceae</taxon>
        <taxon>Chromobacterium</taxon>
    </lineage>
</organism>
<feature type="region of interest" description="Disordered" evidence="1">
    <location>
        <begin position="766"/>
        <end position="868"/>
    </location>
</feature>
<accession>A0ABV0CDD7</accession>
<comment type="caution">
    <text evidence="2">The sequence shown here is derived from an EMBL/GenBank/DDBJ whole genome shotgun (WGS) entry which is preliminary data.</text>
</comment>
<protein>
    <submittedName>
        <fullName evidence="2">DUF3141 domain-containing protein</fullName>
    </submittedName>
</protein>
<dbReference type="InterPro" id="IPR029058">
    <property type="entry name" value="AB_hydrolase_fold"/>
</dbReference>
<dbReference type="EMBL" id="JAYFSJ010000001">
    <property type="protein sequence ID" value="MEN7429216.1"/>
    <property type="molecule type" value="Genomic_DNA"/>
</dbReference>
<dbReference type="InterPro" id="IPR024501">
    <property type="entry name" value="DUF3141"/>
</dbReference>
<evidence type="ECO:0000313" key="2">
    <source>
        <dbReference type="EMBL" id="MEN7429216.1"/>
    </source>
</evidence>
<dbReference type="PANTHER" id="PTHR36837">
    <property type="entry name" value="POLY(3-HYDROXYALKANOATE) POLYMERASE SUBUNIT PHAC"/>
    <property type="match status" value="1"/>
</dbReference>
<sequence>MWSTAAVQGGKFPFPQPLFDYWLDACQRGILYWDTLYRRGEAYLEHCESGKPPVLVFDYRIIMDARELPDPANYALAAIQPPANCPPTDPAKRPFVVIDPRAGHGPGIGGFKMDSEIGIALQQGHPCYFVMFFPQPVPGQTIESVAKAEGHFLKRVNELHPDSDGKPFVIGNCQGGWALAMLASVAPELVGPILLAGSPLSYWAGVRGKNPMRYAGGLNGGTWTASLAGDLGNGHFDGAHLVENFEKLDPANTLWKKSYNLYAKIDTEPQRYLDFERWWGGHYLLNKAEMEWITQKLFVGNELVHGKITSHDGKARVDMRNIRSPIMVFASWGDNITPPQQALNWIADLYDSAEDIRNNEQTIVYCLHNKVGHLGIFVSAGVANKEHSEFASALDLIDVLAPGLYEAVIDDIAPDAPGQEYIEGRYIIRFEAREVSDILALDDGRDDERAFEVVKRVSEINQGVYDRYVSPALRAASNEASARLLRELHPARLERTLVSPKNPWLWWLPDLAAKVREQRRPVAADNPLWLWQEQLSGFIVQSLDHYRDLRDAAQEQLFRAVYESPQLATLVGVAPAGEPRNQALTWETRELARLKREALDPSFEQGTLADGFVRLLLYVSIGIGVVDERPFNAIRRVMRDVRHEYPLTLMQLKDIVRHQVALVRLDAPRALRGLPLLLPDARRRHQAWLLARDLMALNGPIPAEHQSRLNEVAKTLELDAAIHAASPAARAEAEPAVLSPVPVEAAPAVSLPVAKPVSGKTVSAKAATSKAAPAKPASAAKPSAKTVKPAARKTTPASKPATAKPSPAAKTPATTAKPAAPKPTSEEIKPIAKPATRTSAAKKPAGKANGQAPGTPPAASAPGKRGKA</sequence>
<name>A0ABV0CDD7_9NEIS</name>
<dbReference type="InterPro" id="IPR051321">
    <property type="entry name" value="PHA/PHB_synthase"/>
</dbReference>
<dbReference type="SUPFAM" id="SSF53474">
    <property type="entry name" value="alpha/beta-Hydrolases"/>
    <property type="match status" value="1"/>
</dbReference>